<protein>
    <submittedName>
        <fullName evidence="2">Transcriptional regulator</fullName>
    </submittedName>
</protein>
<name>A0A829XA48_GLUOY</name>
<dbReference type="SMART" id="SM00530">
    <property type="entry name" value="HTH_XRE"/>
    <property type="match status" value="1"/>
</dbReference>
<dbReference type="InterPro" id="IPR001387">
    <property type="entry name" value="Cro/C1-type_HTH"/>
</dbReference>
<evidence type="ECO:0000313" key="2">
    <source>
        <dbReference type="EMBL" id="GEM17336.1"/>
    </source>
</evidence>
<proteinExistence type="predicted"/>
<reference evidence="2 3" key="1">
    <citation type="submission" date="2013-04" db="EMBL/GenBank/DDBJ databases">
        <title>Gluconobacter oxydans NBRC 3293 whole genome sequence.</title>
        <authorList>
            <person name="Matsutani M."/>
            <person name="Yakushi T."/>
            <person name="Matsushita K."/>
        </authorList>
    </citation>
    <scope>NUCLEOTIDE SEQUENCE [LARGE SCALE GENOMIC DNA]</scope>
    <source>
        <strain evidence="2 3">NBRC 3293</strain>
    </source>
</reference>
<dbReference type="GO" id="GO:0003677">
    <property type="term" value="F:DNA binding"/>
    <property type="evidence" value="ECO:0007669"/>
    <property type="project" value="InterPro"/>
</dbReference>
<dbReference type="CDD" id="cd00093">
    <property type="entry name" value="HTH_XRE"/>
    <property type="match status" value="1"/>
</dbReference>
<dbReference type="Proteomes" id="UP000484858">
    <property type="component" value="Unassembled WGS sequence"/>
</dbReference>
<evidence type="ECO:0000313" key="3">
    <source>
        <dbReference type="Proteomes" id="UP000484858"/>
    </source>
</evidence>
<dbReference type="Pfam" id="PF13560">
    <property type="entry name" value="HTH_31"/>
    <property type="match status" value="1"/>
</dbReference>
<comment type="caution">
    <text evidence="2">The sequence shown here is derived from an EMBL/GenBank/DDBJ whole genome shotgun (WGS) entry which is preliminary data.</text>
</comment>
<feature type="domain" description="HTH cro/C1-type" evidence="1">
    <location>
        <begin position="103"/>
        <end position="157"/>
    </location>
</feature>
<dbReference type="EMBL" id="BARJ01000009">
    <property type="protein sequence ID" value="GEM17336.1"/>
    <property type="molecule type" value="Genomic_DNA"/>
</dbReference>
<organism evidence="2 3">
    <name type="scientific">Gluconobacter oxydans NBRC 3293</name>
    <dbReference type="NCBI Taxonomy" id="1315969"/>
    <lineage>
        <taxon>Bacteria</taxon>
        <taxon>Pseudomonadati</taxon>
        <taxon>Pseudomonadota</taxon>
        <taxon>Alphaproteobacteria</taxon>
        <taxon>Acetobacterales</taxon>
        <taxon>Acetobacteraceae</taxon>
        <taxon>Gluconobacter</taxon>
    </lineage>
</organism>
<evidence type="ECO:0000259" key="1">
    <source>
        <dbReference type="PROSITE" id="PS50943"/>
    </source>
</evidence>
<dbReference type="Gene3D" id="1.10.260.40">
    <property type="entry name" value="lambda repressor-like DNA-binding domains"/>
    <property type="match status" value="1"/>
</dbReference>
<gene>
    <name evidence="2" type="ORF">NBRC3293_1833</name>
</gene>
<dbReference type="InterPro" id="IPR010982">
    <property type="entry name" value="Lambda_DNA-bd_dom_sf"/>
</dbReference>
<dbReference type="AlphaFoldDB" id="A0A829XA48"/>
<dbReference type="SUPFAM" id="SSF47413">
    <property type="entry name" value="lambda repressor-like DNA-binding domains"/>
    <property type="match status" value="1"/>
</dbReference>
<dbReference type="PROSITE" id="PS50943">
    <property type="entry name" value="HTH_CROC1"/>
    <property type="match status" value="1"/>
</dbReference>
<sequence>MSHGVTRYCYQAGGLGMKTTIQLGLGQKWTASATAEQGAGEVREIMTLGAGRVGFRVENQSLALTQVSEAAYRAWIRETEAVLTRDAIPAAQLSPGLELGRRIRLLREMAGLSQQQLADKVGISRSAVAFWETGRSGHVGKHLGSLAQVLGVEPEVLLTGMAYKAIQATLTPDENTMLTLYRQLDPLIKLQAQKWIERRVRNKTGEEQDAKPATQPKRA</sequence>
<accession>A0A829XA48</accession>